<feature type="binding site" evidence="9">
    <location>
        <position position="319"/>
    </location>
    <ligand>
        <name>substrate</name>
    </ligand>
</feature>
<dbReference type="InterPro" id="IPR008927">
    <property type="entry name" value="6-PGluconate_DH-like_C_sf"/>
</dbReference>
<dbReference type="Gene3D" id="3.40.50.720">
    <property type="entry name" value="NAD(P)-binding Rossmann-like Domain"/>
    <property type="match status" value="2"/>
</dbReference>
<dbReference type="Pfam" id="PF00984">
    <property type="entry name" value="UDPG_MGDP_dh"/>
    <property type="match status" value="1"/>
</dbReference>
<dbReference type="GO" id="GO:0051287">
    <property type="term" value="F:NAD binding"/>
    <property type="evidence" value="ECO:0007669"/>
    <property type="project" value="InterPro"/>
</dbReference>
<evidence type="ECO:0000256" key="6">
    <source>
        <dbReference type="ARBA" id="ARBA00047473"/>
    </source>
</evidence>
<dbReference type="SUPFAM" id="SSF52413">
    <property type="entry name" value="UDP-glucose/GDP-mannose dehydrogenase C-terminal domain"/>
    <property type="match status" value="1"/>
</dbReference>
<dbReference type="Pfam" id="PF03721">
    <property type="entry name" value="UDPG_MGDP_dh_N"/>
    <property type="match status" value="1"/>
</dbReference>
<evidence type="ECO:0000256" key="2">
    <source>
        <dbReference type="ARBA" id="ARBA00006601"/>
    </source>
</evidence>
<dbReference type="PIRSF" id="PIRSF500134">
    <property type="entry name" value="UDPglc_DH_bac"/>
    <property type="match status" value="1"/>
</dbReference>
<feature type="binding site" evidence="9">
    <location>
        <position position="255"/>
    </location>
    <ligand>
        <name>substrate</name>
    </ligand>
</feature>
<feature type="binding site" evidence="9">
    <location>
        <begin position="247"/>
        <end position="251"/>
    </location>
    <ligand>
        <name>substrate</name>
    </ligand>
</feature>
<feature type="binding site" evidence="10">
    <location>
        <position position="35"/>
    </location>
    <ligand>
        <name>NAD(+)</name>
        <dbReference type="ChEBI" id="CHEBI:57540"/>
    </ligand>
</feature>
<keyword evidence="5 7" id="KW-0520">NAD</keyword>
<dbReference type="Pfam" id="PF03720">
    <property type="entry name" value="UDPG_MGDP_dh_C"/>
    <property type="match status" value="1"/>
</dbReference>
<evidence type="ECO:0000313" key="12">
    <source>
        <dbReference type="EMBL" id="MBB6735121.1"/>
    </source>
</evidence>
<dbReference type="PANTHER" id="PTHR43750">
    <property type="entry name" value="UDP-GLUCOSE 6-DEHYDROGENASE TUAD"/>
    <property type="match status" value="1"/>
</dbReference>
<feature type="binding site" evidence="10">
    <location>
        <position position="326"/>
    </location>
    <ligand>
        <name>NAD(+)</name>
        <dbReference type="ChEBI" id="CHEBI:57540"/>
    </ligand>
</feature>
<dbReference type="InterPro" id="IPR017476">
    <property type="entry name" value="UDP-Glc/GDP-Man"/>
</dbReference>
<feature type="binding site" evidence="10">
    <location>
        <position position="261"/>
    </location>
    <ligand>
        <name>NAD(+)</name>
        <dbReference type="ChEBI" id="CHEBI:57540"/>
    </ligand>
</feature>
<keyword evidence="4 7" id="KW-0560">Oxidoreductase</keyword>
<evidence type="ECO:0000256" key="8">
    <source>
        <dbReference type="PIRSR" id="PIRSR500134-1"/>
    </source>
</evidence>
<dbReference type="GO" id="GO:0000271">
    <property type="term" value="P:polysaccharide biosynthetic process"/>
    <property type="evidence" value="ECO:0007669"/>
    <property type="project" value="InterPro"/>
</dbReference>
<feature type="binding site" evidence="9">
    <location>
        <position position="202"/>
    </location>
    <ligand>
        <name>substrate</name>
    </ligand>
</feature>
<sequence length="446" mass="48482">MNITVIGTGYVGLVSGICYAELGHTVVCVDKDSSKITALRSGLIPIYEPGLEELSARNTAAGRLRFTGDLKEAVRGTDLVVIAVGTPPLPSGEADLSYIDGAADEIADALDGYAIVAVKSTVPVGTNERVRDRIRSRTDMPFDSVSLPEFLREGSAVRDTLKPDRIVIGSDSRAAAEKVAQLHKPLTDRIMITDIRSAEMLKYASNAFLATKISFINEIANICEKVGADVTQVAEGMGYDRRIGPAFLKAGIGYGGSCFPKDTRALIQIAGHVEYDFKLLSSVVEVNRDQRLRMVQKLETIFGGDLSGKTVAVWGLAFKPETDDVREAPALEIMRNLIARGVKVKAYDPIALPNFRGLFGESGVVWCDHAMEAAAGADALCLLTEWEEFARADLQQLQSTMKQPVLIDGRNVFKEEDLAGTEFVYYSIGRPSLNQGVREEMPVLQF</sequence>
<dbReference type="AlphaFoldDB" id="A0A7X0SS57"/>
<evidence type="ECO:0000256" key="1">
    <source>
        <dbReference type="ARBA" id="ARBA00004701"/>
    </source>
</evidence>
<dbReference type="PIRSF" id="PIRSF000124">
    <property type="entry name" value="UDPglc_GDPman_dh"/>
    <property type="match status" value="1"/>
</dbReference>
<dbReference type="InterPro" id="IPR028357">
    <property type="entry name" value="UDPglc_DH_bac"/>
</dbReference>
<dbReference type="PANTHER" id="PTHR43750:SF3">
    <property type="entry name" value="UDP-GLUCOSE 6-DEHYDROGENASE TUAD"/>
    <property type="match status" value="1"/>
</dbReference>
<keyword evidence="13" id="KW-1185">Reference proteome</keyword>
<evidence type="ECO:0000313" key="13">
    <source>
        <dbReference type="Proteomes" id="UP000564644"/>
    </source>
</evidence>
<feature type="binding site" evidence="9">
    <location>
        <begin position="150"/>
        <end position="153"/>
    </location>
    <ligand>
        <name>substrate</name>
    </ligand>
</feature>
<feature type="binding site" evidence="10">
    <location>
        <position position="30"/>
    </location>
    <ligand>
        <name>NAD(+)</name>
        <dbReference type="ChEBI" id="CHEBI:57540"/>
    </ligand>
</feature>
<evidence type="ECO:0000256" key="9">
    <source>
        <dbReference type="PIRSR" id="PIRSR500134-2"/>
    </source>
</evidence>
<feature type="active site" description="Nucleophile" evidence="8">
    <location>
        <position position="258"/>
    </location>
</feature>
<proteinExistence type="inferred from homology"/>
<dbReference type="SUPFAM" id="SSF48179">
    <property type="entry name" value="6-phosphogluconate dehydrogenase C-terminal domain-like"/>
    <property type="match status" value="1"/>
</dbReference>
<dbReference type="InterPro" id="IPR001732">
    <property type="entry name" value="UDP-Glc/GDP-Man_DH_N"/>
</dbReference>
<name>A0A7X0SS57_9BACL</name>
<evidence type="ECO:0000256" key="10">
    <source>
        <dbReference type="PIRSR" id="PIRSR500134-3"/>
    </source>
</evidence>
<feature type="binding site" evidence="10">
    <location>
        <position position="121"/>
    </location>
    <ligand>
        <name>NAD(+)</name>
        <dbReference type="ChEBI" id="CHEBI:57540"/>
    </ligand>
</feature>
<dbReference type="InterPro" id="IPR014026">
    <property type="entry name" value="UDP-Glc/GDP-Man_DH_dimer"/>
</dbReference>
<dbReference type="RefSeq" id="WP_185132775.1">
    <property type="nucleotide sequence ID" value="NZ_JACJVO010000042.1"/>
</dbReference>
<organism evidence="12 13">
    <name type="scientific">Cohnella zeiphila</name>
    <dbReference type="NCBI Taxonomy" id="2761120"/>
    <lineage>
        <taxon>Bacteria</taxon>
        <taxon>Bacillati</taxon>
        <taxon>Bacillota</taxon>
        <taxon>Bacilli</taxon>
        <taxon>Bacillales</taxon>
        <taxon>Paenibacillaceae</taxon>
        <taxon>Cohnella</taxon>
    </lineage>
</organism>
<feature type="binding site" evidence="10">
    <location>
        <position position="153"/>
    </location>
    <ligand>
        <name>NAD(+)</name>
        <dbReference type="ChEBI" id="CHEBI:57540"/>
    </ligand>
</feature>
<accession>A0A7X0SS57</accession>
<dbReference type="EMBL" id="JACJVO010000042">
    <property type="protein sequence ID" value="MBB6735121.1"/>
    <property type="molecule type" value="Genomic_DNA"/>
</dbReference>
<dbReference type="InterPro" id="IPR036291">
    <property type="entry name" value="NAD(P)-bd_dom_sf"/>
</dbReference>
<comment type="pathway">
    <text evidence="1">Nucleotide-sugar biosynthesis; UDP-alpha-D-glucuronate biosynthesis; UDP-alpha-D-glucuronate from UDP-alpha-D-glucose: step 1/1.</text>
</comment>
<dbReference type="EC" id="1.1.1.22" evidence="3 7"/>
<feature type="binding site" evidence="10">
    <location>
        <position position="86"/>
    </location>
    <ligand>
        <name>NAD(+)</name>
        <dbReference type="ChEBI" id="CHEBI:57540"/>
    </ligand>
</feature>
<comment type="caution">
    <text evidence="12">The sequence shown here is derived from an EMBL/GenBank/DDBJ whole genome shotgun (WGS) entry which is preliminary data.</text>
</comment>
<reference evidence="12 13" key="1">
    <citation type="submission" date="2020-08" db="EMBL/GenBank/DDBJ databases">
        <title>Cohnella phylogeny.</title>
        <authorList>
            <person name="Dunlap C."/>
        </authorList>
    </citation>
    <scope>NUCLEOTIDE SEQUENCE [LARGE SCALE GENOMIC DNA]</scope>
    <source>
        <strain evidence="12 13">CBP 2801</strain>
    </source>
</reference>
<dbReference type="NCBIfam" id="TIGR03026">
    <property type="entry name" value="NDP-sugDHase"/>
    <property type="match status" value="1"/>
</dbReference>
<dbReference type="InterPro" id="IPR014027">
    <property type="entry name" value="UDP-Glc/GDP-Man_DH_C"/>
</dbReference>
<evidence type="ECO:0000259" key="11">
    <source>
        <dbReference type="SMART" id="SM00984"/>
    </source>
</evidence>
<feature type="domain" description="UDP-glucose/GDP-mannose dehydrogenase C-terminal" evidence="11">
    <location>
        <begin position="312"/>
        <end position="415"/>
    </location>
</feature>
<evidence type="ECO:0000256" key="7">
    <source>
        <dbReference type="PIRNR" id="PIRNR000124"/>
    </source>
</evidence>
<evidence type="ECO:0000256" key="4">
    <source>
        <dbReference type="ARBA" id="ARBA00023002"/>
    </source>
</evidence>
<dbReference type="UniPathway" id="UPA00038">
    <property type="reaction ID" value="UER00491"/>
</dbReference>
<evidence type="ECO:0000256" key="3">
    <source>
        <dbReference type="ARBA" id="ARBA00012954"/>
    </source>
</evidence>
<dbReference type="GO" id="GO:0006065">
    <property type="term" value="P:UDP-glucuronate biosynthetic process"/>
    <property type="evidence" value="ECO:0007669"/>
    <property type="project" value="UniProtKB-UniPathway"/>
</dbReference>
<dbReference type="GO" id="GO:0003979">
    <property type="term" value="F:UDP-glucose 6-dehydrogenase activity"/>
    <property type="evidence" value="ECO:0007669"/>
    <property type="project" value="UniProtKB-EC"/>
</dbReference>
<gene>
    <name evidence="12" type="ORF">H7C18_29835</name>
</gene>
<dbReference type="SMART" id="SM00984">
    <property type="entry name" value="UDPG_MGDP_dh_C"/>
    <property type="match status" value="1"/>
</dbReference>
<dbReference type="Gene3D" id="1.20.5.100">
    <property type="entry name" value="Cytochrome c1, transmembrane anchor, C-terminal"/>
    <property type="match status" value="1"/>
</dbReference>
<comment type="similarity">
    <text evidence="2 7">Belongs to the UDP-glucose/GDP-mannose dehydrogenase family.</text>
</comment>
<dbReference type="Proteomes" id="UP000564644">
    <property type="component" value="Unassembled WGS sequence"/>
</dbReference>
<dbReference type="InterPro" id="IPR036220">
    <property type="entry name" value="UDP-Glc/GDP-Man_DH_C_sf"/>
</dbReference>
<evidence type="ECO:0000256" key="5">
    <source>
        <dbReference type="ARBA" id="ARBA00023027"/>
    </source>
</evidence>
<protein>
    <recommendedName>
        <fullName evidence="3 7">UDP-glucose 6-dehydrogenase</fullName>
        <ecNumber evidence="3 7">1.1.1.22</ecNumber>
    </recommendedName>
</protein>
<comment type="catalytic activity">
    <reaction evidence="6 7">
        <text>UDP-alpha-D-glucose + 2 NAD(+) + H2O = UDP-alpha-D-glucuronate + 2 NADH + 3 H(+)</text>
        <dbReference type="Rhea" id="RHEA:23596"/>
        <dbReference type="ChEBI" id="CHEBI:15377"/>
        <dbReference type="ChEBI" id="CHEBI:15378"/>
        <dbReference type="ChEBI" id="CHEBI:57540"/>
        <dbReference type="ChEBI" id="CHEBI:57945"/>
        <dbReference type="ChEBI" id="CHEBI:58052"/>
        <dbReference type="ChEBI" id="CHEBI:58885"/>
        <dbReference type="EC" id="1.1.1.22"/>
    </reaction>
</comment>
<dbReference type="SUPFAM" id="SSF51735">
    <property type="entry name" value="NAD(P)-binding Rossmann-fold domains"/>
    <property type="match status" value="1"/>
</dbReference>